<dbReference type="InterPro" id="IPR033458">
    <property type="entry name" value="DUF5134"/>
</dbReference>
<evidence type="ECO:0000313" key="3">
    <source>
        <dbReference type="Proteomes" id="UP001596302"/>
    </source>
</evidence>
<keyword evidence="1" id="KW-1133">Transmembrane helix</keyword>
<keyword evidence="3" id="KW-1185">Reference proteome</keyword>
<keyword evidence="1" id="KW-0472">Membrane</keyword>
<keyword evidence="1" id="KW-0812">Transmembrane</keyword>
<reference evidence="3" key="1">
    <citation type="journal article" date="2019" name="Int. J. Syst. Evol. Microbiol.">
        <title>The Global Catalogue of Microorganisms (GCM) 10K type strain sequencing project: providing services to taxonomists for standard genome sequencing and annotation.</title>
        <authorList>
            <consortium name="The Broad Institute Genomics Platform"/>
            <consortium name="The Broad Institute Genome Sequencing Center for Infectious Disease"/>
            <person name="Wu L."/>
            <person name="Ma J."/>
        </authorList>
    </citation>
    <scope>NUCLEOTIDE SEQUENCE [LARGE SCALE GENOMIC DNA]</scope>
    <source>
        <strain evidence="3">CCM 8391</strain>
    </source>
</reference>
<protein>
    <submittedName>
        <fullName evidence="2">DUF5134 domain-containing protein</fullName>
    </submittedName>
</protein>
<feature type="transmembrane region" description="Helical" evidence="1">
    <location>
        <begin position="70"/>
        <end position="89"/>
    </location>
</feature>
<sequence>MQLVWLDAVLALGCLLLGLFHLARMLGGGFGSTTTGGGPLGSSPVAEASHAAMGFGMAAMFSPLGDPVPAPVWTGIFALTAVWFAGLALRCGLGTCDAGHHVVSSGAMLFMLFAGAHEHGGGPGPAVATGVLGLVSAVAIVLTGYFGWHGLRCGERVLVARRAAARRRRAIRTGAGSNRVAVRRSRSAGLHAPQSAAFGHLAMTVAMILMLLPMV</sequence>
<dbReference type="Pfam" id="PF17197">
    <property type="entry name" value="DUF5134"/>
    <property type="match status" value="1"/>
</dbReference>
<feature type="transmembrane region" description="Helical" evidence="1">
    <location>
        <begin position="101"/>
        <end position="120"/>
    </location>
</feature>
<dbReference type="EMBL" id="JBHSQW010000026">
    <property type="protein sequence ID" value="MFC5995076.1"/>
    <property type="molecule type" value="Genomic_DNA"/>
</dbReference>
<feature type="transmembrane region" description="Helical" evidence="1">
    <location>
        <begin position="126"/>
        <end position="148"/>
    </location>
</feature>
<dbReference type="Proteomes" id="UP001596302">
    <property type="component" value="Unassembled WGS sequence"/>
</dbReference>
<proteinExistence type="predicted"/>
<accession>A0ABW1J300</accession>
<evidence type="ECO:0000256" key="1">
    <source>
        <dbReference type="SAM" id="Phobius"/>
    </source>
</evidence>
<evidence type="ECO:0000313" key="2">
    <source>
        <dbReference type="EMBL" id="MFC5995076.1"/>
    </source>
</evidence>
<comment type="caution">
    <text evidence="2">The sequence shown here is derived from an EMBL/GenBank/DDBJ whole genome shotgun (WGS) entry which is preliminary data.</text>
</comment>
<dbReference type="RefSeq" id="WP_379585103.1">
    <property type="nucleotide sequence ID" value="NZ_JBHSQW010000026.1"/>
</dbReference>
<gene>
    <name evidence="2" type="ORF">ACFQE5_12720</name>
</gene>
<feature type="transmembrane region" description="Helical" evidence="1">
    <location>
        <begin position="196"/>
        <end position="214"/>
    </location>
</feature>
<name>A0ABW1J300_9PSEU</name>
<organism evidence="2 3">
    <name type="scientific">Pseudonocardia hispaniensis</name>
    <dbReference type="NCBI Taxonomy" id="904933"/>
    <lineage>
        <taxon>Bacteria</taxon>
        <taxon>Bacillati</taxon>
        <taxon>Actinomycetota</taxon>
        <taxon>Actinomycetes</taxon>
        <taxon>Pseudonocardiales</taxon>
        <taxon>Pseudonocardiaceae</taxon>
        <taxon>Pseudonocardia</taxon>
    </lineage>
</organism>